<dbReference type="PANTHER" id="PTHR43794:SF11">
    <property type="entry name" value="AMIDOHYDROLASE-RELATED DOMAIN-CONTAINING PROTEIN"/>
    <property type="match status" value="1"/>
</dbReference>
<dbReference type="OrthoDB" id="9807210at2"/>
<dbReference type="InterPro" id="IPR032466">
    <property type="entry name" value="Metal_Hydrolase"/>
</dbReference>
<accession>A0A4R8DQR8</accession>
<dbReference type="Pfam" id="PF01979">
    <property type="entry name" value="Amidohydro_1"/>
    <property type="match status" value="1"/>
</dbReference>
<dbReference type="Proteomes" id="UP000294498">
    <property type="component" value="Unassembled WGS sequence"/>
</dbReference>
<name>A0A4R8DQR8_9BACT</name>
<dbReference type="AlphaFoldDB" id="A0A4R8DQR8"/>
<dbReference type="InterPro" id="IPR050287">
    <property type="entry name" value="MTA/SAH_deaminase"/>
</dbReference>
<organism evidence="3 4">
    <name type="scientific">Dinghuibacter silviterrae</name>
    <dbReference type="NCBI Taxonomy" id="1539049"/>
    <lineage>
        <taxon>Bacteria</taxon>
        <taxon>Pseudomonadati</taxon>
        <taxon>Bacteroidota</taxon>
        <taxon>Chitinophagia</taxon>
        <taxon>Chitinophagales</taxon>
        <taxon>Chitinophagaceae</taxon>
        <taxon>Dinghuibacter</taxon>
    </lineage>
</organism>
<keyword evidence="4" id="KW-1185">Reference proteome</keyword>
<sequence>MGYWKIQADGLFDGEQIQTGLVLVGTGDGEITALVPLEEAGEDVQRLPGILSPGFVNTHCHLELSHMAGVIPEGTGMVDFLLQVMGRRGDGALDPLEAARQADRRMYDEGIVAVGDISNNISTLPLKAGSSLYYHTFVEVMGFLPASADARLAQARQVYDAAVRVMGPGTASLVPHAPYSVSKPLFEAINRTCAGSRAPLSIHNQESEPENEFYRTATGDFLRLYAALGQNLDFFTPYGKDSLETYLPWLDTPSNILLVHNVTSHAAGVRQAQHLAASRHQSLFWCLCPGANQYIQRAMPPVDVLRQAGCTLTLGTDSLASNHQLSILHEMRLLQEHVPGLSLEELLRWATVNGARALGIDHLYGRFAPGTRPGVLLLDALEGQRITAGAKVVRLRS</sequence>
<dbReference type="EMBL" id="SODV01000001">
    <property type="protein sequence ID" value="TDW99470.1"/>
    <property type="molecule type" value="Genomic_DNA"/>
</dbReference>
<dbReference type="Gene3D" id="3.20.20.140">
    <property type="entry name" value="Metal-dependent hydrolases"/>
    <property type="match status" value="1"/>
</dbReference>
<dbReference type="PANTHER" id="PTHR43794">
    <property type="entry name" value="AMINOHYDROLASE SSNA-RELATED"/>
    <property type="match status" value="1"/>
</dbReference>
<proteinExistence type="predicted"/>
<comment type="caution">
    <text evidence="3">The sequence shown here is derived from an EMBL/GenBank/DDBJ whole genome shotgun (WGS) entry which is preliminary data.</text>
</comment>
<evidence type="ECO:0000256" key="1">
    <source>
        <dbReference type="ARBA" id="ARBA00022801"/>
    </source>
</evidence>
<keyword evidence="1 3" id="KW-0378">Hydrolase</keyword>
<feature type="domain" description="Amidohydrolase-related" evidence="2">
    <location>
        <begin position="50"/>
        <end position="376"/>
    </location>
</feature>
<dbReference type="RefSeq" id="WP_133990193.1">
    <property type="nucleotide sequence ID" value="NZ_SODV01000001.1"/>
</dbReference>
<evidence type="ECO:0000259" key="2">
    <source>
        <dbReference type="Pfam" id="PF01979"/>
    </source>
</evidence>
<protein>
    <submittedName>
        <fullName evidence="3">Cytosine/adenosine deaminase-related metal-dependent hydrolase</fullName>
    </submittedName>
</protein>
<evidence type="ECO:0000313" key="3">
    <source>
        <dbReference type="EMBL" id="TDW99470.1"/>
    </source>
</evidence>
<dbReference type="GO" id="GO:0016787">
    <property type="term" value="F:hydrolase activity"/>
    <property type="evidence" value="ECO:0007669"/>
    <property type="project" value="UniProtKB-KW"/>
</dbReference>
<gene>
    <name evidence="3" type="ORF">EDB95_0480</name>
</gene>
<dbReference type="InterPro" id="IPR006680">
    <property type="entry name" value="Amidohydro-rel"/>
</dbReference>
<dbReference type="SUPFAM" id="SSF51556">
    <property type="entry name" value="Metallo-dependent hydrolases"/>
    <property type="match status" value="1"/>
</dbReference>
<reference evidence="3 4" key="1">
    <citation type="submission" date="2019-03" db="EMBL/GenBank/DDBJ databases">
        <title>Genomic Encyclopedia of Type Strains, Phase IV (KMG-IV): sequencing the most valuable type-strain genomes for metagenomic binning, comparative biology and taxonomic classification.</title>
        <authorList>
            <person name="Goeker M."/>
        </authorList>
    </citation>
    <scope>NUCLEOTIDE SEQUENCE [LARGE SCALE GENOMIC DNA]</scope>
    <source>
        <strain evidence="3 4">DSM 100059</strain>
    </source>
</reference>
<evidence type="ECO:0000313" key="4">
    <source>
        <dbReference type="Proteomes" id="UP000294498"/>
    </source>
</evidence>